<keyword evidence="5" id="KW-0408">Iron</keyword>
<keyword evidence="10" id="KW-1185">Reference proteome</keyword>
<dbReference type="Pfam" id="PF13476">
    <property type="entry name" value="AAA_23"/>
    <property type="match status" value="1"/>
</dbReference>
<keyword evidence="3" id="KW-1003">Cell membrane</keyword>
<evidence type="ECO:0000256" key="7">
    <source>
        <dbReference type="ARBA" id="ARBA00023136"/>
    </source>
</evidence>
<protein>
    <submittedName>
        <fullName evidence="9">AAA family ATPase</fullName>
    </submittedName>
</protein>
<accession>A0ABV8GYL1</accession>
<dbReference type="EMBL" id="JBHSAO010000006">
    <property type="protein sequence ID" value="MFC4023664.1"/>
    <property type="molecule type" value="Genomic_DNA"/>
</dbReference>
<proteinExistence type="predicted"/>
<dbReference type="InterPro" id="IPR027417">
    <property type="entry name" value="P-loop_NTPase"/>
</dbReference>
<dbReference type="InterPro" id="IPR038729">
    <property type="entry name" value="Rad50/SbcC_AAA"/>
</dbReference>
<dbReference type="SUPFAM" id="SSF52540">
    <property type="entry name" value="P-loop containing nucleoside triphosphate hydrolases"/>
    <property type="match status" value="1"/>
</dbReference>
<name>A0ABV8GYL1_9BACI</name>
<keyword evidence="6" id="KW-0406">Ion transport</keyword>
<organism evidence="9 10">
    <name type="scientific">Oceanobacillus longus</name>
    <dbReference type="NCBI Taxonomy" id="930120"/>
    <lineage>
        <taxon>Bacteria</taxon>
        <taxon>Bacillati</taxon>
        <taxon>Bacillota</taxon>
        <taxon>Bacilli</taxon>
        <taxon>Bacillales</taxon>
        <taxon>Bacillaceae</taxon>
        <taxon>Oceanobacillus</taxon>
    </lineage>
</organism>
<evidence type="ECO:0000256" key="1">
    <source>
        <dbReference type="ARBA" id="ARBA00004202"/>
    </source>
</evidence>
<evidence type="ECO:0000256" key="6">
    <source>
        <dbReference type="ARBA" id="ARBA00023065"/>
    </source>
</evidence>
<dbReference type="RefSeq" id="WP_379496584.1">
    <property type="nucleotide sequence ID" value="NZ_JBHSAO010000006.1"/>
</dbReference>
<evidence type="ECO:0000256" key="2">
    <source>
        <dbReference type="ARBA" id="ARBA00022448"/>
    </source>
</evidence>
<dbReference type="Proteomes" id="UP001595772">
    <property type="component" value="Unassembled WGS sequence"/>
</dbReference>
<keyword evidence="2" id="KW-0813">Transport</keyword>
<evidence type="ECO:0000313" key="10">
    <source>
        <dbReference type="Proteomes" id="UP001595772"/>
    </source>
</evidence>
<dbReference type="PANTHER" id="PTHR42771">
    <property type="entry name" value="IRON(3+)-HYDROXAMATE IMPORT ATP-BINDING PROTEIN FHUC"/>
    <property type="match status" value="1"/>
</dbReference>
<evidence type="ECO:0000256" key="3">
    <source>
        <dbReference type="ARBA" id="ARBA00022475"/>
    </source>
</evidence>
<keyword evidence="7" id="KW-0472">Membrane</keyword>
<evidence type="ECO:0000259" key="8">
    <source>
        <dbReference type="SMART" id="SM00382"/>
    </source>
</evidence>
<gene>
    <name evidence="9" type="ORF">ACFOUV_07660</name>
</gene>
<comment type="caution">
    <text evidence="9">The sequence shown here is derived from an EMBL/GenBank/DDBJ whole genome shotgun (WGS) entry which is preliminary data.</text>
</comment>
<keyword evidence="4" id="KW-0410">Iron transport</keyword>
<evidence type="ECO:0000256" key="4">
    <source>
        <dbReference type="ARBA" id="ARBA00022496"/>
    </source>
</evidence>
<evidence type="ECO:0000256" key="5">
    <source>
        <dbReference type="ARBA" id="ARBA00023004"/>
    </source>
</evidence>
<reference evidence="10" key="1">
    <citation type="journal article" date="2019" name="Int. J. Syst. Evol. Microbiol.">
        <title>The Global Catalogue of Microorganisms (GCM) 10K type strain sequencing project: providing services to taxonomists for standard genome sequencing and annotation.</title>
        <authorList>
            <consortium name="The Broad Institute Genomics Platform"/>
            <consortium name="The Broad Institute Genome Sequencing Center for Infectious Disease"/>
            <person name="Wu L."/>
            <person name="Ma J."/>
        </authorList>
    </citation>
    <scope>NUCLEOTIDE SEQUENCE [LARGE SCALE GENOMIC DNA]</scope>
    <source>
        <strain evidence="10">IBRC-M 10703</strain>
    </source>
</reference>
<dbReference type="SMART" id="SM00382">
    <property type="entry name" value="AAA"/>
    <property type="match status" value="1"/>
</dbReference>
<sequence length="242" mass="27704">MKSVYLKSEMIESYDSFPFNLPVVKRMEELVFHPNVTYIVGENGMGKSTLLEGIAIELGFNPEGGTKNFNFSSFDSHANLDRYLRIVKGAFRPDDSFFFRAETFYNLASNIEEMDSSPGRGSRIIDSFGGKSLHQQSHGESFFAAFINRFQGRGLYILDEPEASLSPLRQLSMLARIHDLVNQESQFIIATHSPIMMAYPDAKILQLTDVGMKETKLEDTDHFTVMKQFFEDRDRLFHHLFT</sequence>
<dbReference type="InterPro" id="IPR003593">
    <property type="entry name" value="AAA+_ATPase"/>
</dbReference>
<feature type="domain" description="AAA+ ATPase" evidence="8">
    <location>
        <begin position="33"/>
        <end position="211"/>
    </location>
</feature>
<comment type="subcellular location">
    <subcellularLocation>
        <location evidence="1">Cell membrane</location>
        <topology evidence="1">Peripheral membrane protein</topology>
    </subcellularLocation>
</comment>
<dbReference type="Gene3D" id="3.40.50.300">
    <property type="entry name" value="P-loop containing nucleotide triphosphate hydrolases"/>
    <property type="match status" value="2"/>
</dbReference>
<evidence type="ECO:0000313" key="9">
    <source>
        <dbReference type="EMBL" id="MFC4023664.1"/>
    </source>
</evidence>
<dbReference type="InterPro" id="IPR051535">
    <property type="entry name" value="Siderophore_ABC-ATPase"/>
</dbReference>
<dbReference type="PANTHER" id="PTHR42771:SF2">
    <property type="entry name" value="IRON(3+)-HYDROXAMATE IMPORT ATP-BINDING PROTEIN FHUC"/>
    <property type="match status" value="1"/>
</dbReference>